<protein>
    <submittedName>
        <fullName evidence="1">DUF2769 domain-containing protein</fullName>
    </submittedName>
</protein>
<dbReference type="GeneID" id="64819399"/>
<keyword evidence="2" id="KW-1185">Reference proteome</keyword>
<dbReference type="Proteomes" id="UP000681041">
    <property type="component" value="Chromosome"/>
</dbReference>
<gene>
    <name evidence="1" type="ORF">HYG87_01505</name>
</gene>
<name>A0A8T8K5W9_9EURY</name>
<proteinExistence type="predicted"/>
<reference evidence="1" key="1">
    <citation type="submission" date="2020-07" db="EMBL/GenBank/DDBJ databases">
        <title>Methanobacterium. sp. MethCan genome.</title>
        <authorList>
            <person name="Postec A."/>
            <person name="Quemeneur M."/>
        </authorList>
    </citation>
    <scope>NUCLEOTIDE SEQUENCE</scope>
    <source>
        <strain evidence="1">MethCAN</strain>
    </source>
</reference>
<dbReference type="AlphaFoldDB" id="A0A8T8K5W9"/>
<evidence type="ECO:0000313" key="2">
    <source>
        <dbReference type="Proteomes" id="UP000681041"/>
    </source>
</evidence>
<organism evidence="1 2">
    <name type="scientific">Methanobacterium alkalithermotolerans</name>
    <dbReference type="NCBI Taxonomy" id="2731220"/>
    <lineage>
        <taxon>Archaea</taxon>
        <taxon>Methanobacteriati</taxon>
        <taxon>Methanobacteriota</taxon>
        <taxon>Methanomada group</taxon>
        <taxon>Methanobacteria</taxon>
        <taxon>Methanobacteriales</taxon>
        <taxon>Methanobacteriaceae</taxon>
        <taxon>Methanobacterium</taxon>
    </lineage>
</organism>
<dbReference type="OrthoDB" id="71341at2157"/>
<evidence type="ECO:0000313" key="1">
    <source>
        <dbReference type="EMBL" id="QUH22533.1"/>
    </source>
</evidence>
<dbReference type="RefSeq" id="WP_211533477.1">
    <property type="nucleotide sequence ID" value="NZ_CP058560.1"/>
</dbReference>
<accession>A0A8T8K5W9</accession>
<dbReference type="Pfam" id="PF10967">
    <property type="entry name" value="DUF2769"/>
    <property type="match status" value="1"/>
</dbReference>
<sequence>MSKIPKNEETMLKCICSSCSSYTKCMEEGTLGVFCSVGDARDCLKDVVNCDCSECSVPSSYGFSSSFHCRDGSADQQ</sequence>
<dbReference type="EMBL" id="CP058560">
    <property type="protein sequence ID" value="QUH22533.1"/>
    <property type="molecule type" value="Genomic_DNA"/>
</dbReference>
<dbReference type="KEGG" id="meme:HYG87_01505"/>
<dbReference type="InterPro" id="IPR020075">
    <property type="entry name" value="Uncharacterised_AF2234"/>
</dbReference>